<dbReference type="GO" id="GO:0020037">
    <property type="term" value="F:heme binding"/>
    <property type="evidence" value="ECO:0007669"/>
    <property type="project" value="InterPro"/>
</dbReference>
<dbReference type="SUPFAM" id="SSF55781">
    <property type="entry name" value="GAF domain-like"/>
    <property type="match status" value="1"/>
</dbReference>
<dbReference type="SUPFAM" id="SSF55073">
    <property type="entry name" value="Nucleotide cyclase"/>
    <property type="match status" value="1"/>
</dbReference>
<accession>A0A1J5Q6C5</accession>
<evidence type="ECO:0000313" key="2">
    <source>
        <dbReference type="EMBL" id="OIQ73011.1"/>
    </source>
</evidence>
<dbReference type="Gene3D" id="3.30.450.40">
    <property type="match status" value="1"/>
</dbReference>
<dbReference type="Gene3D" id="3.20.20.450">
    <property type="entry name" value="EAL domain"/>
    <property type="match status" value="1"/>
</dbReference>
<dbReference type="InterPro" id="IPR012292">
    <property type="entry name" value="Globin/Proto"/>
</dbReference>
<evidence type="ECO:0000259" key="1">
    <source>
        <dbReference type="PROSITE" id="PS50883"/>
    </source>
</evidence>
<dbReference type="PANTHER" id="PTHR33121">
    <property type="entry name" value="CYCLIC DI-GMP PHOSPHODIESTERASE PDEF"/>
    <property type="match status" value="1"/>
</dbReference>
<dbReference type="Gene3D" id="1.10.490.10">
    <property type="entry name" value="Globins"/>
    <property type="match status" value="1"/>
</dbReference>
<reference evidence="2" key="1">
    <citation type="submission" date="2016-10" db="EMBL/GenBank/DDBJ databases">
        <title>Sequence of Gallionella enrichment culture.</title>
        <authorList>
            <person name="Poehlein A."/>
            <person name="Muehling M."/>
            <person name="Daniel R."/>
        </authorList>
    </citation>
    <scope>NUCLEOTIDE SEQUENCE</scope>
</reference>
<dbReference type="SUPFAM" id="SSF141868">
    <property type="entry name" value="EAL domain-like"/>
    <property type="match status" value="1"/>
</dbReference>
<sequence>MSMGLALFPKDGQEGNTLLRQADMAMYQTKHRRHERLTWWQLNTVGTAQPDEMEAFDAYGEEAQILLTKTAGHFEAIRAQFVEQLYADLGNNLHAHGILCTLSAVEMSALKQRQAEHLRFLFAPGTTQEAIRTAARHLGAIHALVGVGAVLQLQSYALYRRLLIEHLNHALLVAQDRYRILLATESRLQDDLQVQVEAEQSTIGAYIRMLSEPLPPLGSLWPDASSQALARLGQVPGLQGALLMRLNAHGMLTPESSSGPHAKEIVTVLTEPGFEAVVDPVSPRGQGPSAHAWRSLQIQSSASIAQGPQHQTWHSFASEMAIRSSLSIPIRDGFGQAVAVLSLFGAYPSQFESAVMQQFARNLRQHWEQIWLRCATPAPVVSEDRASALRHLLFSGGLRMFMQPIVDLRSGRLVKAEALARMQQPDGQIIAPGVFLSLLGEADLNLLFRQGLNAALEHLVQWDAQGLSIEISVNLPPRSMVDPDCPHWVEDALRRHGVAPHRLTLELLETQDIDTAAQDEAVDRLVQLGVNLSMDDLGSGYSSLQRLSALPFATIKVDQGLLTRVRNNPIQTMSMIRTIIQMGRDLDRAVVVEGLEDEGLIEAARLLGAPYGQGYGLGRPMPADALVAWWQDGGRSIAPSQDDQPLRTFLGALAFQWMRQHGNGVHCIAGLEHCPLTRFIADRHLQCGELASWHARAHGTEDRNTASKEMIRLLVDQVRLEAIG</sequence>
<gene>
    <name evidence="2" type="primary">cph2_86</name>
    <name evidence="2" type="ORF">GALL_453570</name>
</gene>
<feature type="domain" description="EAL" evidence="1">
    <location>
        <begin position="382"/>
        <end position="634"/>
    </location>
</feature>
<protein>
    <submittedName>
        <fullName evidence="2">Phytochrome-like protein cph2</fullName>
    </submittedName>
</protein>
<name>A0A1J5Q6C5_9ZZZZ</name>
<dbReference type="InterPro" id="IPR035919">
    <property type="entry name" value="EAL_sf"/>
</dbReference>
<dbReference type="EMBL" id="MLJW01003037">
    <property type="protein sequence ID" value="OIQ73011.1"/>
    <property type="molecule type" value="Genomic_DNA"/>
</dbReference>
<dbReference type="Gene3D" id="3.30.70.270">
    <property type="match status" value="1"/>
</dbReference>
<dbReference type="PROSITE" id="PS50883">
    <property type="entry name" value="EAL"/>
    <property type="match status" value="1"/>
</dbReference>
<dbReference type="InterPro" id="IPR029787">
    <property type="entry name" value="Nucleotide_cyclase"/>
</dbReference>
<dbReference type="GO" id="GO:0019825">
    <property type="term" value="F:oxygen binding"/>
    <property type="evidence" value="ECO:0007669"/>
    <property type="project" value="InterPro"/>
</dbReference>
<proteinExistence type="predicted"/>
<comment type="caution">
    <text evidence="2">The sequence shown here is derived from an EMBL/GenBank/DDBJ whole genome shotgun (WGS) entry which is preliminary data.</text>
</comment>
<dbReference type="Pfam" id="PF13185">
    <property type="entry name" value="GAF_2"/>
    <property type="match status" value="1"/>
</dbReference>
<dbReference type="InterPro" id="IPR003018">
    <property type="entry name" value="GAF"/>
</dbReference>
<dbReference type="CDD" id="cd01948">
    <property type="entry name" value="EAL"/>
    <property type="match status" value="1"/>
</dbReference>
<dbReference type="CDD" id="cd14759">
    <property type="entry name" value="GS_GGDEF_2"/>
    <property type="match status" value="1"/>
</dbReference>
<dbReference type="AlphaFoldDB" id="A0A1J5Q6C5"/>
<dbReference type="InterPro" id="IPR029016">
    <property type="entry name" value="GAF-like_dom_sf"/>
</dbReference>
<dbReference type="GO" id="GO:0071111">
    <property type="term" value="F:cyclic-guanylate-specific phosphodiesterase activity"/>
    <property type="evidence" value="ECO:0007669"/>
    <property type="project" value="InterPro"/>
</dbReference>
<dbReference type="InterPro" id="IPR043128">
    <property type="entry name" value="Rev_trsase/Diguanyl_cyclase"/>
</dbReference>
<dbReference type="PANTHER" id="PTHR33121:SF70">
    <property type="entry name" value="SIGNALING PROTEIN YKOW"/>
    <property type="match status" value="1"/>
</dbReference>
<dbReference type="Pfam" id="PF00563">
    <property type="entry name" value="EAL"/>
    <property type="match status" value="1"/>
</dbReference>
<dbReference type="InterPro" id="IPR050706">
    <property type="entry name" value="Cyclic-di-GMP_PDE-like"/>
</dbReference>
<dbReference type="InterPro" id="IPR001633">
    <property type="entry name" value="EAL_dom"/>
</dbReference>
<dbReference type="SMART" id="SM00052">
    <property type="entry name" value="EAL"/>
    <property type="match status" value="1"/>
</dbReference>
<organism evidence="2">
    <name type="scientific">mine drainage metagenome</name>
    <dbReference type="NCBI Taxonomy" id="410659"/>
    <lineage>
        <taxon>unclassified sequences</taxon>
        <taxon>metagenomes</taxon>
        <taxon>ecological metagenomes</taxon>
    </lineage>
</organism>